<keyword evidence="2" id="KW-1185">Reference proteome</keyword>
<protein>
    <submittedName>
        <fullName evidence="1">Uncharacterized protein</fullName>
    </submittedName>
</protein>
<sequence length="291" mass="34220">MTILFRNIVVIRAGSFWVSSLSENFPSFVAGSFWVSSLSESYRSFVAGSFWVSSLSESYRSFVVIRAESFGELSQFRRRIFRSLLTMEILEEENNYSDIVRRLVARTGMSEDKATVLLVRYKWDEAKFNYDFLRSYEYLSISTCFVDDPEHDVKRTLCRTCNEWENCRNIGCGHHLCWNCFRVDIEQKILHGDLELVCPYPRCGKYLSHQYIKQMISDEALALYHLSLMESLRISRPQVVEDTLCQKAMTFVLQLFMTIVTEIGEGLREALVEYIRDLFMFALRSQWQRLF</sequence>
<comment type="caution">
    <text evidence="1">The sequence shown here is derived from an EMBL/GenBank/DDBJ whole genome shotgun (WGS) entry which is preliminary data.</text>
</comment>
<reference evidence="1" key="1">
    <citation type="submission" date="2019-07" db="EMBL/GenBank/DDBJ databases">
        <authorList>
            <person name="Dittberner H."/>
        </authorList>
    </citation>
    <scope>NUCLEOTIDE SEQUENCE [LARGE SCALE GENOMIC DNA]</scope>
</reference>
<evidence type="ECO:0000313" key="1">
    <source>
        <dbReference type="EMBL" id="VVA98779.1"/>
    </source>
</evidence>
<dbReference type="AlphaFoldDB" id="A0A565BAW8"/>
<dbReference type="SUPFAM" id="SSF57850">
    <property type="entry name" value="RING/U-box"/>
    <property type="match status" value="1"/>
</dbReference>
<dbReference type="OrthoDB" id="1062910at2759"/>
<gene>
    <name evidence="1" type="ORF">ANE_LOCUS9224</name>
</gene>
<dbReference type="InterPro" id="IPR013083">
    <property type="entry name" value="Znf_RING/FYVE/PHD"/>
</dbReference>
<proteinExistence type="predicted"/>
<dbReference type="Gene3D" id="3.30.40.10">
    <property type="entry name" value="Zinc/RING finger domain, C3HC4 (zinc finger)"/>
    <property type="match status" value="1"/>
</dbReference>
<dbReference type="Proteomes" id="UP000489600">
    <property type="component" value="Unassembled WGS sequence"/>
</dbReference>
<evidence type="ECO:0000313" key="2">
    <source>
        <dbReference type="Proteomes" id="UP000489600"/>
    </source>
</evidence>
<accession>A0A565BAW8</accession>
<dbReference type="EMBL" id="CABITT030000003">
    <property type="protein sequence ID" value="VVA98779.1"/>
    <property type="molecule type" value="Genomic_DNA"/>
</dbReference>
<name>A0A565BAW8_9BRAS</name>
<organism evidence="1 2">
    <name type="scientific">Arabis nemorensis</name>
    <dbReference type="NCBI Taxonomy" id="586526"/>
    <lineage>
        <taxon>Eukaryota</taxon>
        <taxon>Viridiplantae</taxon>
        <taxon>Streptophyta</taxon>
        <taxon>Embryophyta</taxon>
        <taxon>Tracheophyta</taxon>
        <taxon>Spermatophyta</taxon>
        <taxon>Magnoliopsida</taxon>
        <taxon>eudicotyledons</taxon>
        <taxon>Gunneridae</taxon>
        <taxon>Pentapetalae</taxon>
        <taxon>rosids</taxon>
        <taxon>malvids</taxon>
        <taxon>Brassicales</taxon>
        <taxon>Brassicaceae</taxon>
        <taxon>Arabideae</taxon>
        <taxon>Arabis</taxon>
    </lineage>
</organism>